<feature type="chain" id="PRO_5044788394" description="FAD-binding domain-containing protein" evidence="7">
    <location>
        <begin position="21"/>
        <end position="562"/>
    </location>
</feature>
<dbReference type="PRINTS" id="PR00420">
    <property type="entry name" value="RNGMNOXGNASE"/>
</dbReference>
<reference evidence="9 10" key="1">
    <citation type="submission" date="2024-10" db="EMBL/GenBank/DDBJ databases">
        <title>Updated reference genomes for cyclostephanoid diatoms.</title>
        <authorList>
            <person name="Roberts W.R."/>
            <person name="Alverson A.J."/>
        </authorList>
    </citation>
    <scope>NUCLEOTIDE SEQUENCE [LARGE SCALE GENOMIC DNA]</scope>
    <source>
        <strain evidence="9 10">AJA276-08</strain>
    </source>
</reference>
<dbReference type="EMBL" id="JALLAZ020000112">
    <property type="protein sequence ID" value="KAL3803453.1"/>
    <property type="molecule type" value="Genomic_DNA"/>
</dbReference>
<dbReference type="InterPro" id="IPR002938">
    <property type="entry name" value="FAD-bd"/>
</dbReference>
<keyword evidence="3" id="KW-0274">FAD</keyword>
<keyword evidence="6" id="KW-0503">Monooxygenase</keyword>
<keyword evidence="4" id="KW-0521">NADP</keyword>
<accession>A0ABD3QTE8</accession>
<keyword evidence="7" id="KW-0732">Signal</keyword>
<dbReference type="GO" id="GO:0004497">
    <property type="term" value="F:monooxygenase activity"/>
    <property type="evidence" value="ECO:0007669"/>
    <property type="project" value="UniProtKB-KW"/>
</dbReference>
<evidence type="ECO:0000256" key="6">
    <source>
        <dbReference type="ARBA" id="ARBA00023033"/>
    </source>
</evidence>
<comment type="cofactor">
    <cofactor evidence="1">
        <name>FAD</name>
        <dbReference type="ChEBI" id="CHEBI:57692"/>
    </cofactor>
</comment>
<evidence type="ECO:0000259" key="8">
    <source>
        <dbReference type="Pfam" id="PF01494"/>
    </source>
</evidence>
<evidence type="ECO:0000256" key="3">
    <source>
        <dbReference type="ARBA" id="ARBA00022827"/>
    </source>
</evidence>
<sequence length="562" mass="59596">MNILLRTACTVLALSGGVSAWTPAANRPRSRAVESATSVRSASTDRAADHDWDLKVAIVGAGPSGLLLAHRLAKSRLPLGGIDVYESRSDPRRDDARRSGLGRASYALGLGARGRAAIRSVDEGLWTAVKVRGFECERFRLHFNAWFNIKLRDAEAGVEPSVLIYQTDLCEALLDELDTRSLGDKVTVRFDSKIVDVDLSSSTISLASEGGGNATVQKGPYDLIVGCDGANSIVRQALLAHSPPNTFSFTQRKLLPGCFKAARAEEMPPLLDPASVALILPEKKSLGITAFVEPTVDGGACILFAGRLSGIGNEPTAKAPDVDGKVELGPIIFPHPDDAEGVASRPDVATIAGLVVEQFPLLEGTTGLDGVVRQLLSQRTSVADSVKCNTYNSNSDVTPAAICGDAAHATGGVSGQGANSALMDSASLADCLVRCYKPTAESGGDVRGAKRALLHRGVSSYSQKMVPEGLALYDLSFGNDGKTLPIFRNMRSMLSNVVDGVFGGRFGIGKKPLQTLLASSLTSFVEIRRDRKDMYVENFPSDEVFRLELDRVYSGGNASVDG</sequence>
<gene>
    <name evidence="9" type="ORF">ACHAW5_009176</name>
</gene>
<dbReference type="Pfam" id="PF01494">
    <property type="entry name" value="FAD_binding_3"/>
    <property type="match status" value="1"/>
</dbReference>
<evidence type="ECO:0000256" key="7">
    <source>
        <dbReference type="SAM" id="SignalP"/>
    </source>
</evidence>
<keyword evidence="5" id="KW-0560">Oxidoreductase</keyword>
<protein>
    <recommendedName>
        <fullName evidence="8">FAD-binding domain-containing protein</fullName>
    </recommendedName>
</protein>
<evidence type="ECO:0000313" key="10">
    <source>
        <dbReference type="Proteomes" id="UP001530315"/>
    </source>
</evidence>
<comment type="caution">
    <text evidence="9">The sequence shown here is derived from an EMBL/GenBank/DDBJ whole genome shotgun (WGS) entry which is preliminary data.</text>
</comment>
<evidence type="ECO:0000256" key="5">
    <source>
        <dbReference type="ARBA" id="ARBA00023002"/>
    </source>
</evidence>
<keyword evidence="10" id="KW-1185">Reference proteome</keyword>
<dbReference type="AlphaFoldDB" id="A0ABD3QTE8"/>
<feature type="signal peptide" evidence="7">
    <location>
        <begin position="1"/>
        <end position="20"/>
    </location>
</feature>
<dbReference type="Proteomes" id="UP001530315">
    <property type="component" value="Unassembled WGS sequence"/>
</dbReference>
<dbReference type="PANTHER" id="PTHR46028">
    <property type="entry name" value="KYNURENINE 3-MONOOXYGENASE"/>
    <property type="match status" value="1"/>
</dbReference>
<dbReference type="SUPFAM" id="SSF51905">
    <property type="entry name" value="FAD/NAD(P)-binding domain"/>
    <property type="match status" value="1"/>
</dbReference>
<evidence type="ECO:0000256" key="4">
    <source>
        <dbReference type="ARBA" id="ARBA00022857"/>
    </source>
</evidence>
<keyword evidence="2" id="KW-0285">Flavoprotein</keyword>
<evidence type="ECO:0000256" key="2">
    <source>
        <dbReference type="ARBA" id="ARBA00022630"/>
    </source>
</evidence>
<feature type="domain" description="FAD-binding" evidence="8">
    <location>
        <begin position="54"/>
        <end position="239"/>
    </location>
</feature>
<dbReference type="Gene3D" id="3.50.50.60">
    <property type="entry name" value="FAD/NAD(P)-binding domain"/>
    <property type="match status" value="2"/>
</dbReference>
<organism evidence="9 10">
    <name type="scientific">Stephanodiscus triporus</name>
    <dbReference type="NCBI Taxonomy" id="2934178"/>
    <lineage>
        <taxon>Eukaryota</taxon>
        <taxon>Sar</taxon>
        <taxon>Stramenopiles</taxon>
        <taxon>Ochrophyta</taxon>
        <taxon>Bacillariophyta</taxon>
        <taxon>Coscinodiscophyceae</taxon>
        <taxon>Thalassiosirophycidae</taxon>
        <taxon>Stephanodiscales</taxon>
        <taxon>Stephanodiscaceae</taxon>
        <taxon>Stephanodiscus</taxon>
    </lineage>
</organism>
<evidence type="ECO:0000313" key="9">
    <source>
        <dbReference type="EMBL" id="KAL3803453.1"/>
    </source>
</evidence>
<dbReference type="PANTHER" id="PTHR46028:SF2">
    <property type="entry name" value="KYNURENINE 3-MONOOXYGENASE"/>
    <property type="match status" value="1"/>
</dbReference>
<evidence type="ECO:0000256" key="1">
    <source>
        <dbReference type="ARBA" id="ARBA00001974"/>
    </source>
</evidence>
<proteinExistence type="predicted"/>
<dbReference type="InterPro" id="IPR036188">
    <property type="entry name" value="FAD/NAD-bd_sf"/>
</dbReference>
<name>A0ABD3QTE8_9STRA</name>